<reference evidence="2 3" key="1">
    <citation type="submission" date="2018-03" db="EMBL/GenBank/DDBJ databases">
        <title>Genomic Encyclopedia of Archaeal and Bacterial Type Strains, Phase II (KMG-II): from individual species to whole genera.</title>
        <authorList>
            <person name="Goeker M."/>
        </authorList>
    </citation>
    <scope>NUCLEOTIDE SEQUENCE [LARGE SCALE GENOMIC DNA]</scope>
    <source>
        <strain evidence="2 3">DSM 100346</strain>
    </source>
</reference>
<dbReference type="Proteomes" id="UP000245880">
    <property type="component" value="Unassembled WGS sequence"/>
</dbReference>
<protein>
    <recommendedName>
        <fullName evidence="1">DUF5672 domain-containing protein</fullName>
    </recommendedName>
</protein>
<name>A0A316AP92_9BACT</name>
<dbReference type="EMBL" id="QGDT01000002">
    <property type="protein sequence ID" value="PWJ59298.1"/>
    <property type="molecule type" value="Genomic_DNA"/>
</dbReference>
<evidence type="ECO:0000313" key="2">
    <source>
        <dbReference type="EMBL" id="PWJ59298.1"/>
    </source>
</evidence>
<proteinExistence type="predicted"/>
<evidence type="ECO:0000259" key="1">
    <source>
        <dbReference type="Pfam" id="PF18922"/>
    </source>
</evidence>
<comment type="caution">
    <text evidence="2">The sequence shown here is derived from an EMBL/GenBank/DDBJ whole genome shotgun (WGS) entry which is preliminary data.</text>
</comment>
<dbReference type="OrthoDB" id="7391526at2"/>
<gene>
    <name evidence="2" type="ORF">CLV98_102130</name>
</gene>
<dbReference type="RefSeq" id="WP_109673198.1">
    <property type="nucleotide sequence ID" value="NZ_QGDT01000002.1"/>
</dbReference>
<dbReference type="AlphaFoldDB" id="A0A316AP92"/>
<organism evidence="2 3">
    <name type="scientific">Dyadobacter jejuensis</name>
    <dbReference type="NCBI Taxonomy" id="1082580"/>
    <lineage>
        <taxon>Bacteria</taxon>
        <taxon>Pseudomonadati</taxon>
        <taxon>Bacteroidota</taxon>
        <taxon>Cytophagia</taxon>
        <taxon>Cytophagales</taxon>
        <taxon>Spirosomataceae</taxon>
        <taxon>Dyadobacter</taxon>
    </lineage>
</organism>
<sequence>MRELVTVIIPVFNTALSPTENAILDQSLGLLKSYPIIFIGAEGNGLVKDMPINDLKTQFITFPAKYFSSRKAFSKLLLLADFYERFSWSEFLLIHPLNTWLLRDELHYWCKQGHDLLMAQPDWQQCTIQPGLRGQFKRIMGPSPGEKVSLGTAFGMGGFYLCHLERIRSVLKKFKNEAYQYRHAEAIDNAEAVFFELVPNRTLPQLRRPTTIVENFFALQQGQFAGMEKGLSKKNLPFAITGIRTGLELSQTLQKLARSH</sequence>
<keyword evidence="3" id="KW-1185">Reference proteome</keyword>
<dbReference type="InterPro" id="IPR043729">
    <property type="entry name" value="DUF5672"/>
</dbReference>
<dbReference type="Pfam" id="PF18922">
    <property type="entry name" value="DUF5672"/>
    <property type="match status" value="1"/>
</dbReference>
<accession>A0A316AP92</accession>
<feature type="domain" description="DUF5672" evidence="1">
    <location>
        <begin position="57"/>
        <end position="239"/>
    </location>
</feature>
<evidence type="ECO:0000313" key="3">
    <source>
        <dbReference type="Proteomes" id="UP000245880"/>
    </source>
</evidence>